<evidence type="ECO:0000313" key="1">
    <source>
        <dbReference type="EMBL" id="WLJ26338.1"/>
    </source>
</evidence>
<reference evidence="1" key="1">
    <citation type="submission" date="2023-04" db="EMBL/GenBank/DDBJ databases">
        <title>The human skin virome in hidradenitis suppurativa patients.</title>
        <authorList>
            <person name="Jansen D."/>
        </authorList>
    </citation>
    <scope>NUCLEOTIDE SEQUENCE</scope>
    <source>
        <strain evidence="1">VC4_HSPhageD</strain>
    </source>
</reference>
<dbReference type="EMBL" id="OQ890325">
    <property type="protein sequence ID" value="WLJ26338.1"/>
    <property type="molecule type" value="Genomic_DNA"/>
</dbReference>
<sequence length="67" mass="7569">MTLILISLLVISIIRNILSAISTKAIIYYIGCELGEDKMPNKNQIKKATDEVIKHTINDLLKRGEEK</sequence>
<accession>A0AA49X526</accession>
<proteinExistence type="predicted"/>
<protein>
    <submittedName>
        <fullName evidence="1">Uncharacterized protein</fullName>
    </submittedName>
</protein>
<name>A0AA49X526_9VIRU</name>
<organism evidence="1">
    <name type="scientific">Firmicutes phage HS19</name>
    <dbReference type="NCBI Taxonomy" id="3056397"/>
    <lineage>
        <taxon>Viruses</taxon>
    </lineage>
</organism>